<dbReference type="InterPro" id="IPR000873">
    <property type="entry name" value="AMP-dep_synth/lig_dom"/>
</dbReference>
<keyword evidence="6" id="KW-0436">Ligase</keyword>
<feature type="domain" description="Enoyl reductase (ER)" evidence="12">
    <location>
        <begin position="17"/>
        <end position="330"/>
    </location>
</feature>
<protein>
    <submittedName>
        <fullName evidence="13">Alcohol dehydrogenase</fullName>
    </submittedName>
</protein>
<dbReference type="RefSeq" id="XP_014655613.1">
    <property type="nucleotide sequence ID" value="XM_014800127.1"/>
</dbReference>
<dbReference type="SUPFAM" id="SSF50129">
    <property type="entry name" value="GroES-like"/>
    <property type="match status" value="1"/>
</dbReference>
<evidence type="ECO:0000256" key="5">
    <source>
        <dbReference type="ARBA" id="ARBA00022553"/>
    </source>
</evidence>
<organism evidence="13">
    <name type="scientific">Pseudozyma antarctica</name>
    <name type="common">Yeast</name>
    <name type="synonym">Candida antarctica</name>
    <dbReference type="NCBI Taxonomy" id="84753"/>
    <lineage>
        <taxon>Eukaryota</taxon>
        <taxon>Fungi</taxon>
        <taxon>Dikarya</taxon>
        <taxon>Basidiomycota</taxon>
        <taxon>Ustilaginomycotina</taxon>
        <taxon>Ustilaginomycetes</taxon>
        <taxon>Ustilaginales</taxon>
        <taxon>Ustilaginaceae</taxon>
        <taxon>Moesziomyces</taxon>
    </lineage>
</organism>
<dbReference type="GO" id="GO:0016491">
    <property type="term" value="F:oxidoreductase activity"/>
    <property type="evidence" value="ECO:0007669"/>
    <property type="project" value="UniProtKB-KW"/>
</dbReference>
<dbReference type="SUPFAM" id="SSF56801">
    <property type="entry name" value="Acetyl-CoA synthetase-like"/>
    <property type="match status" value="1"/>
</dbReference>
<evidence type="ECO:0000256" key="7">
    <source>
        <dbReference type="ARBA" id="ARBA00022723"/>
    </source>
</evidence>
<dbReference type="Gene3D" id="3.40.50.720">
    <property type="entry name" value="NAD(P)-binding Rossmann-like Domain"/>
    <property type="match status" value="1"/>
</dbReference>
<dbReference type="InterPro" id="IPR002328">
    <property type="entry name" value="ADH_Zn_CS"/>
</dbReference>
<keyword evidence="7 11" id="KW-0479">Metal-binding</keyword>
<dbReference type="InterPro" id="IPR013154">
    <property type="entry name" value="ADH-like_N"/>
</dbReference>
<reference evidence="13" key="1">
    <citation type="submission" date="2014-07" db="EMBL/GenBank/DDBJ databases">
        <title>Draft genome sequence of the yeast Pseudozyma antarctica JCM 10317 known as a producer of lipase B which used in a wide range of industrial applications.</title>
        <authorList>
            <person name="Morita T."/>
            <person name="Saika A."/>
            <person name="Koike H."/>
        </authorList>
    </citation>
    <scope>NUCLEOTIDE SEQUENCE</scope>
    <source>
        <strain evidence="13">JCM 10317</strain>
    </source>
</reference>
<dbReference type="InterPro" id="IPR045851">
    <property type="entry name" value="AMP-bd_C_sf"/>
</dbReference>
<dbReference type="Gene3D" id="3.90.180.10">
    <property type="entry name" value="Medium-chain alcohol dehydrogenases, catalytic domain"/>
    <property type="match status" value="1"/>
</dbReference>
<dbReference type="PANTHER" id="PTHR24096:SF149">
    <property type="entry name" value="AMP-BINDING DOMAIN-CONTAINING PROTEIN-RELATED"/>
    <property type="match status" value="1"/>
</dbReference>
<dbReference type="InterPro" id="IPR025110">
    <property type="entry name" value="AMP-bd_C"/>
</dbReference>
<dbReference type="InterPro" id="IPR020843">
    <property type="entry name" value="ER"/>
</dbReference>
<sequence length="902" mass="97169">MSSLPKTYKAAVFEKNGGPLVLKDIELKHPEEGQILVKVEACGVCHSDALVQSEAFGPLPRIPGHEIVGKVVEVGPHVTKWKQGDRVGGAWHGGHDGTCRQCNQGLFQMCDNGQINGVTRDGGYAEYCLLRSEAAVRLPAEGNAVDMAPIMCAGVTVHNGIRKMNIPPGELVAIQGLGGLGHLAVQYARKMGYRTVALSRGTDKKDFAMKLGANEYIDTSNGDPAEALQKLGGAALIVATAPNPEHISPLVGGCRALGKLLILAPVGDVPVNSIAMITKGISVHGWPSGHALDSEDAVEFGERFDVKCMCETFPLAKANEAFEHMMSGKARFRATKKMTQNVGQYTEYDARTGVYSSRVPYSPESASCIFEYLLGSVGFDDSQEVLRECASGKTISLGQLKMAAQRLGVGLIRKCKLKPGDTVLLYLYSSIDFAVALLASQFAGLRVALANPDYLSTELKHVYRLTKPKRVFVTSKYMSRLSRAAIAGQTLILTDGDVAGFGGVSSIKSLMVDEATAKEAKAHTPANLNETAYLPFSSGTTGLPKAVEISHSNVINMIEIFRHTPALFPKADDGSEEQFRTLTFLPFFHAYALILMLHYPIRARGHTSIIRPFQPEAYCRLVKELKVNFLALVPPVLTLLTKHPDATPEAFSSVKQSLCGAAPLDFETQSQFTKKTGVPVQQAFGMTETTVGALGLHGDEASGSVGCLYPATLGRIRDVETGKNLGPGERGELLVRGPQICKGYYGNKQATADTFTEDGYLRTGDIAIVDPRTGEFSIVDRLKELIKYKGFQVAPAELEGVLVSHPAAAAAAVVGIHDKDQGTELPLAFIELKAGQQDITKVKQDIDAFVRSKVSHHKYLRGGIRILDKVPVSASGKILRKEIRKLLQAEIDAKTSSAKANL</sequence>
<dbReference type="AlphaFoldDB" id="A0A081CI72"/>
<dbReference type="SMART" id="SM00829">
    <property type="entry name" value="PKS_ER"/>
    <property type="match status" value="1"/>
</dbReference>
<evidence type="ECO:0000256" key="9">
    <source>
        <dbReference type="ARBA" id="ARBA00023002"/>
    </source>
</evidence>
<comment type="similarity">
    <text evidence="3 11">Belongs to the zinc-containing alcohol dehydrogenase family.</text>
</comment>
<dbReference type="FunFam" id="3.40.50.720:FF:000039">
    <property type="entry name" value="Alcohol dehydrogenase AdhP"/>
    <property type="match status" value="1"/>
</dbReference>
<keyword evidence="14" id="KW-1185">Reference proteome</keyword>
<gene>
    <name evidence="13" type="ORF">PAN0_012d4590</name>
</gene>
<evidence type="ECO:0000256" key="10">
    <source>
        <dbReference type="ARBA" id="ARBA00023027"/>
    </source>
</evidence>
<dbReference type="GO" id="GO:0016405">
    <property type="term" value="F:CoA-ligase activity"/>
    <property type="evidence" value="ECO:0007669"/>
    <property type="project" value="TreeGrafter"/>
</dbReference>
<dbReference type="InterPro" id="IPR020845">
    <property type="entry name" value="AMP-binding_CS"/>
</dbReference>
<evidence type="ECO:0000313" key="13">
    <source>
        <dbReference type="EMBL" id="GAK66368.1"/>
    </source>
</evidence>
<dbReference type="Gene3D" id="3.40.50.980">
    <property type="match status" value="2"/>
</dbReference>
<dbReference type="Pfam" id="PF00107">
    <property type="entry name" value="ADH_zinc_N"/>
    <property type="match status" value="1"/>
</dbReference>
<evidence type="ECO:0000256" key="1">
    <source>
        <dbReference type="ARBA" id="ARBA00001947"/>
    </source>
</evidence>
<dbReference type="HOGENOM" id="CLU_014568_0_0_1"/>
<evidence type="ECO:0000313" key="14">
    <source>
        <dbReference type="Proteomes" id="UP000053758"/>
    </source>
</evidence>
<dbReference type="InterPro" id="IPR011032">
    <property type="entry name" value="GroES-like_sf"/>
</dbReference>
<keyword evidence="10" id="KW-0520">NAD</keyword>
<dbReference type="InterPro" id="IPR036291">
    <property type="entry name" value="NAD(P)-bd_dom_sf"/>
</dbReference>
<proteinExistence type="inferred from homology"/>
<dbReference type="Pfam" id="PF00501">
    <property type="entry name" value="AMP-binding"/>
    <property type="match status" value="1"/>
</dbReference>
<dbReference type="GeneID" id="26305418"/>
<dbReference type="EMBL" id="DF830079">
    <property type="protein sequence ID" value="GAK66368.1"/>
    <property type="molecule type" value="Genomic_DNA"/>
</dbReference>
<dbReference type="CDD" id="cd08296">
    <property type="entry name" value="CAD_like"/>
    <property type="match status" value="1"/>
</dbReference>
<keyword evidence="5" id="KW-0597">Phosphoprotein</keyword>
<evidence type="ECO:0000259" key="12">
    <source>
        <dbReference type="SMART" id="SM00829"/>
    </source>
</evidence>
<keyword evidence="9" id="KW-0560">Oxidoreductase</keyword>
<accession>A0A081CI72</accession>
<evidence type="ECO:0000256" key="8">
    <source>
        <dbReference type="ARBA" id="ARBA00022833"/>
    </source>
</evidence>
<evidence type="ECO:0000256" key="3">
    <source>
        <dbReference type="ARBA" id="ARBA00008072"/>
    </source>
</evidence>
<dbReference type="PANTHER" id="PTHR24096">
    <property type="entry name" value="LONG-CHAIN-FATTY-ACID--COA LIGASE"/>
    <property type="match status" value="1"/>
</dbReference>
<dbReference type="Proteomes" id="UP000053758">
    <property type="component" value="Unassembled WGS sequence"/>
</dbReference>
<comment type="similarity">
    <text evidence="2">Belongs to the ATP-dependent AMP-binding enzyme family.</text>
</comment>
<keyword evidence="4" id="KW-0596">Phosphopantetheine</keyword>
<dbReference type="PROSITE" id="PS00455">
    <property type="entry name" value="AMP_BINDING"/>
    <property type="match status" value="1"/>
</dbReference>
<dbReference type="PROSITE" id="PS00059">
    <property type="entry name" value="ADH_ZINC"/>
    <property type="match status" value="1"/>
</dbReference>
<evidence type="ECO:0000256" key="11">
    <source>
        <dbReference type="RuleBase" id="RU361277"/>
    </source>
</evidence>
<name>A0A081CI72_PSEA2</name>
<dbReference type="Gene3D" id="3.30.300.30">
    <property type="match status" value="1"/>
</dbReference>
<dbReference type="Gene3D" id="2.30.38.10">
    <property type="entry name" value="Luciferase, Domain 3"/>
    <property type="match status" value="1"/>
</dbReference>
<evidence type="ECO:0000256" key="6">
    <source>
        <dbReference type="ARBA" id="ARBA00022598"/>
    </source>
</evidence>
<dbReference type="Pfam" id="PF13193">
    <property type="entry name" value="AMP-binding_C"/>
    <property type="match status" value="1"/>
</dbReference>
<keyword evidence="8 11" id="KW-0862">Zinc</keyword>
<dbReference type="SUPFAM" id="SSF51735">
    <property type="entry name" value="NAD(P)-binding Rossmann-fold domains"/>
    <property type="match status" value="1"/>
</dbReference>
<dbReference type="GO" id="GO:0008270">
    <property type="term" value="F:zinc ion binding"/>
    <property type="evidence" value="ECO:0007669"/>
    <property type="project" value="InterPro"/>
</dbReference>
<dbReference type="Pfam" id="PF08240">
    <property type="entry name" value="ADH_N"/>
    <property type="match status" value="1"/>
</dbReference>
<evidence type="ECO:0000256" key="4">
    <source>
        <dbReference type="ARBA" id="ARBA00022450"/>
    </source>
</evidence>
<dbReference type="InterPro" id="IPR013149">
    <property type="entry name" value="ADH-like_C"/>
</dbReference>
<evidence type="ECO:0000256" key="2">
    <source>
        <dbReference type="ARBA" id="ARBA00006432"/>
    </source>
</evidence>
<comment type="cofactor">
    <cofactor evidence="1 11">
        <name>Zn(2+)</name>
        <dbReference type="ChEBI" id="CHEBI:29105"/>
    </cofactor>
</comment>